<keyword evidence="3" id="KW-1185">Reference proteome</keyword>
<dbReference type="Proteomes" id="UP001187343">
    <property type="component" value="Unassembled WGS sequence"/>
</dbReference>
<comment type="caution">
    <text evidence="2">The sequence shown here is derived from an EMBL/GenBank/DDBJ whole genome shotgun (WGS) entry which is preliminary data.</text>
</comment>
<proteinExistence type="predicted"/>
<sequence length="160" mass="18316">MFFATSAKPIWPKVSPDILKGLKFSPPHVEDTALLSERKRVLSDGELRLEERAGHPEFKNSPETHGTPVGLLKAVYMSPCERAAEEKLQGTLEEMQRKFEQRIQQRTNELQELRGIVESLKRSAQAVVEDSEKIFTNLIRSIERSRSEVTQMIRAQERVS</sequence>
<feature type="domain" description="TRIM8/14/16/25/29/45/65 coiled-coil region" evidence="1">
    <location>
        <begin position="103"/>
        <end position="158"/>
    </location>
</feature>
<organism evidence="2 3">
    <name type="scientific">Cirrhinus molitorella</name>
    <name type="common">mud carp</name>
    <dbReference type="NCBI Taxonomy" id="172907"/>
    <lineage>
        <taxon>Eukaryota</taxon>
        <taxon>Metazoa</taxon>
        <taxon>Chordata</taxon>
        <taxon>Craniata</taxon>
        <taxon>Vertebrata</taxon>
        <taxon>Euteleostomi</taxon>
        <taxon>Actinopterygii</taxon>
        <taxon>Neopterygii</taxon>
        <taxon>Teleostei</taxon>
        <taxon>Ostariophysi</taxon>
        <taxon>Cypriniformes</taxon>
        <taxon>Cyprinidae</taxon>
        <taxon>Labeoninae</taxon>
        <taxon>Labeonini</taxon>
        <taxon>Cirrhinus</taxon>
    </lineage>
</organism>
<evidence type="ECO:0000313" key="3">
    <source>
        <dbReference type="Proteomes" id="UP001187343"/>
    </source>
</evidence>
<dbReference type="AlphaFoldDB" id="A0AA88TNW1"/>
<dbReference type="InterPro" id="IPR058030">
    <property type="entry name" value="TRIM8/14/16/25/29/45/65_CC"/>
</dbReference>
<evidence type="ECO:0000313" key="2">
    <source>
        <dbReference type="EMBL" id="KAK2896242.1"/>
    </source>
</evidence>
<name>A0AA88TNW1_9TELE</name>
<protein>
    <recommendedName>
        <fullName evidence="1">TRIM8/14/16/25/29/45/65 coiled-coil region domain-containing protein</fullName>
    </recommendedName>
</protein>
<gene>
    <name evidence="2" type="ORF">Q8A67_010730</name>
</gene>
<accession>A0AA88TNW1</accession>
<reference evidence="2" key="1">
    <citation type="submission" date="2023-08" db="EMBL/GenBank/DDBJ databases">
        <title>Chromosome-level Genome Assembly of mud carp (Cirrhinus molitorella).</title>
        <authorList>
            <person name="Liu H."/>
        </authorList>
    </citation>
    <scope>NUCLEOTIDE SEQUENCE</scope>
    <source>
        <strain evidence="2">Prfri</strain>
        <tissue evidence="2">Muscle</tissue>
    </source>
</reference>
<dbReference type="EMBL" id="JAUYZG010000010">
    <property type="protein sequence ID" value="KAK2896242.1"/>
    <property type="molecule type" value="Genomic_DNA"/>
</dbReference>
<dbReference type="Pfam" id="PF25600">
    <property type="entry name" value="TRIM_CC"/>
    <property type="match status" value="1"/>
</dbReference>
<evidence type="ECO:0000259" key="1">
    <source>
        <dbReference type="Pfam" id="PF25600"/>
    </source>
</evidence>